<dbReference type="Proteomes" id="UP000633619">
    <property type="component" value="Unassembled WGS sequence"/>
</dbReference>
<organism evidence="2 3">
    <name type="scientific">Thermoactinomyces intermedius</name>
    <dbReference type="NCBI Taxonomy" id="2024"/>
    <lineage>
        <taxon>Bacteria</taxon>
        <taxon>Bacillati</taxon>
        <taxon>Bacillota</taxon>
        <taxon>Bacilli</taxon>
        <taxon>Bacillales</taxon>
        <taxon>Thermoactinomycetaceae</taxon>
        <taxon>Thermoactinomyces</taxon>
    </lineage>
</organism>
<keyword evidence="1" id="KW-0175">Coiled coil</keyword>
<gene>
    <name evidence="2" type="ORF">I8U20_14305</name>
</gene>
<dbReference type="RefSeq" id="WP_198058714.1">
    <property type="nucleotide sequence ID" value="NZ_JAECVW010000023.1"/>
</dbReference>
<protein>
    <submittedName>
        <fullName evidence="2">Uncharacterized protein</fullName>
    </submittedName>
</protein>
<comment type="caution">
    <text evidence="2">The sequence shown here is derived from an EMBL/GenBank/DDBJ whole genome shotgun (WGS) entry which is preliminary data.</text>
</comment>
<evidence type="ECO:0000313" key="2">
    <source>
        <dbReference type="EMBL" id="MBH8596462.1"/>
    </source>
</evidence>
<accession>A0A8I1A667</accession>
<evidence type="ECO:0000313" key="3">
    <source>
        <dbReference type="Proteomes" id="UP000633619"/>
    </source>
</evidence>
<evidence type="ECO:0000256" key="1">
    <source>
        <dbReference type="SAM" id="Coils"/>
    </source>
</evidence>
<keyword evidence="3" id="KW-1185">Reference proteome</keyword>
<dbReference type="AlphaFoldDB" id="A0A8I1A667"/>
<dbReference type="EMBL" id="JAECVW010000023">
    <property type="protein sequence ID" value="MBH8596462.1"/>
    <property type="molecule type" value="Genomic_DNA"/>
</dbReference>
<feature type="non-terminal residue" evidence="2">
    <location>
        <position position="369"/>
    </location>
</feature>
<sequence length="369" mass="40454">MAQRIKGITIELDGETKGLDKALSDVNKRSRELQKELRDVERLLKLDPGNVEALAQKQQILAKQIENTTERLNRLKAAQAQVEQQFQRGEIGADQYRAFRREIQFTEAQLSKFKRELESVNETKALKNTRRDADRVAESLDKAKEAAGELRNQLETVGAASAAGAVAAALDLSSLNTSIEISMDVPAESVESVKSAVKTVTSYIGDQEAALEGVRRQWALNANASDEANARIVKGAAAITRAYAGIDFTELIQETNEVSKSLEISNDEALGLVNALLKMGFPPEQLDIISEYGLQLRMAGYEAEEIQAIFAAGIDTGTWNIDNLLDGLKEGRIRLAEFGEEVPKAVKELLEGTNISAKQLQQWGQAVAQ</sequence>
<reference evidence="2 3" key="1">
    <citation type="submission" date="2020-12" db="EMBL/GenBank/DDBJ databases">
        <title>WGS of Thermoactinomyces spp.</title>
        <authorList>
            <person name="Cheng K."/>
        </authorList>
    </citation>
    <scope>NUCLEOTIDE SEQUENCE [LARGE SCALE GENOMIC DNA]</scope>
    <source>
        <strain evidence="3">CICC 10671\DSM 43846</strain>
    </source>
</reference>
<dbReference type="Gene3D" id="1.10.287.1490">
    <property type="match status" value="1"/>
</dbReference>
<name>A0A8I1A667_THEIN</name>
<proteinExistence type="predicted"/>
<feature type="coiled-coil region" evidence="1">
    <location>
        <begin position="23"/>
        <end position="160"/>
    </location>
</feature>